<name>A0A1G4TD67_9HYPH</name>
<dbReference type="PIRSF" id="PIRSF010244">
    <property type="entry name" value="UCP010244_imp"/>
    <property type="match status" value="1"/>
</dbReference>
<evidence type="ECO:0000313" key="4">
    <source>
        <dbReference type="Proteomes" id="UP000198889"/>
    </source>
</evidence>
<gene>
    <name evidence="3" type="ORF">SAMN05660859_2857</name>
</gene>
<evidence type="ECO:0000256" key="1">
    <source>
        <dbReference type="SAM" id="Phobius"/>
    </source>
</evidence>
<feature type="transmembrane region" description="Helical" evidence="1">
    <location>
        <begin position="6"/>
        <end position="29"/>
    </location>
</feature>
<dbReference type="Proteomes" id="UP000198889">
    <property type="component" value="Unassembled WGS sequence"/>
</dbReference>
<evidence type="ECO:0000259" key="2">
    <source>
        <dbReference type="Pfam" id="PF06863"/>
    </source>
</evidence>
<keyword evidence="1" id="KW-0472">Membrane</keyword>
<feature type="domain" description="DUF1254" evidence="2">
    <location>
        <begin position="67"/>
        <end position="172"/>
    </location>
</feature>
<reference evidence="4" key="1">
    <citation type="submission" date="2016-10" db="EMBL/GenBank/DDBJ databases">
        <authorList>
            <person name="Varghese N."/>
            <person name="Submissions S."/>
        </authorList>
    </citation>
    <scope>NUCLEOTIDE SEQUENCE [LARGE SCALE GENOMIC DNA]</scope>
    <source>
        <strain evidence="4">CGMCC 1.1761</strain>
    </source>
</reference>
<organism evidence="3 4">
    <name type="scientific">Ancylobacter rudongensis</name>
    <dbReference type="NCBI Taxonomy" id="177413"/>
    <lineage>
        <taxon>Bacteria</taxon>
        <taxon>Pseudomonadati</taxon>
        <taxon>Pseudomonadota</taxon>
        <taxon>Alphaproteobacteria</taxon>
        <taxon>Hyphomicrobiales</taxon>
        <taxon>Xanthobacteraceae</taxon>
        <taxon>Ancylobacter</taxon>
    </lineage>
</organism>
<protein>
    <submittedName>
        <fullName evidence="3">Uncharacterized membrane protein</fullName>
    </submittedName>
</protein>
<dbReference type="InterPro" id="IPR014456">
    <property type="entry name" value="UCP010244_IM"/>
</dbReference>
<dbReference type="STRING" id="177413.SAMN05660859_2857"/>
<sequence>MSRFILTALAGIVLGLIVHLAAVLVLPYLAERDAYARLAAVAAPNEVVPIDDPSDLGAVLPATDPAFISAVCLYDLTAGPLKVRVPTTEDYTSVSFYTRHGLPFYAINDRSAGRSIIELDLMNAKQRAALPEDDEVTAADRLIVESPSDEGIVLIRALVRERSARDEVRARMQLANCAPAA</sequence>
<proteinExistence type="predicted"/>
<dbReference type="EMBL" id="FMTP01000004">
    <property type="protein sequence ID" value="SCW79383.1"/>
    <property type="molecule type" value="Genomic_DNA"/>
</dbReference>
<evidence type="ECO:0000313" key="3">
    <source>
        <dbReference type="EMBL" id="SCW79383.1"/>
    </source>
</evidence>
<dbReference type="RefSeq" id="WP_091440783.1">
    <property type="nucleotide sequence ID" value="NZ_FMTP01000004.1"/>
</dbReference>
<dbReference type="InterPro" id="IPR010679">
    <property type="entry name" value="DUF1254"/>
</dbReference>
<keyword evidence="4" id="KW-1185">Reference proteome</keyword>
<keyword evidence="1" id="KW-1133">Transmembrane helix</keyword>
<accession>A0A1G4TD67</accession>
<dbReference type="Pfam" id="PF06863">
    <property type="entry name" value="DUF1254"/>
    <property type="match status" value="1"/>
</dbReference>
<keyword evidence="1" id="KW-0812">Transmembrane</keyword>
<dbReference type="AlphaFoldDB" id="A0A1G4TD67"/>